<proteinExistence type="predicted"/>
<feature type="region of interest" description="Disordered" evidence="1">
    <location>
        <begin position="1"/>
        <end position="22"/>
    </location>
</feature>
<sequence length="65" mass="6910">MIPHPAAVESRVTGEGTVADGGKRINEVDAPTFIGAAIGDGEAIKHGSHDADTIEYYDSIRIFRI</sequence>
<reference evidence="2" key="1">
    <citation type="journal article" date="2014" name="Front. Microbiol.">
        <title>High frequency of phylogenetically diverse reductive dehalogenase-homologous genes in deep subseafloor sedimentary metagenomes.</title>
        <authorList>
            <person name="Kawai M."/>
            <person name="Futagami T."/>
            <person name="Toyoda A."/>
            <person name="Takaki Y."/>
            <person name="Nishi S."/>
            <person name="Hori S."/>
            <person name="Arai W."/>
            <person name="Tsubouchi T."/>
            <person name="Morono Y."/>
            <person name="Uchiyama I."/>
            <person name="Ito T."/>
            <person name="Fujiyama A."/>
            <person name="Inagaki F."/>
            <person name="Takami H."/>
        </authorList>
    </citation>
    <scope>NUCLEOTIDE SEQUENCE</scope>
    <source>
        <strain evidence="2">Expedition CK06-06</strain>
    </source>
</reference>
<accession>X0SBQ0</accession>
<dbReference type="AlphaFoldDB" id="X0SBQ0"/>
<evidence type="ECO:0000313" key="2">
    <source>
        <dbReference type="EMBL" id="GAF78453.1"/>
    </source>
</evidence>
<evidence type="ECO:0000256" key="1">
    <source>
        <dbReference type="SAM" id="MobiDB-lite"/>
    </source>
</evidence>
<comment type="caution">
    <text evidence="2">The sequence shown here is derived from an EMBL/GenBank/DDBJ whole genome shotgun (WGS) entry which is preliminary data.</text>
</comment>
<gene>
    <name evidence="2" type="ORF">S01H1_18192</name>
</gene>
<name>X0SBQ0_9ZZZZ</name>
<protein>
    <submittedName>
        <fullName evidence="2">Uncharacterized protein</fullName>
    </submittedName>
</protein>
<organism evidence="2">
    <name type="scientific">marine sediment metagenome</name>
    <dbReference type="NCBI Taxonomy" id="412755"/>
    <lineage>
        <taxon>unclassified sequences</taxon>
        <taxon>metagenomes</taxon>
        <taxon>ecological metagenomes</taxon>
    </lineage>
</organism>
<dbReference type="EMBL" id="BARS01009707">
    <property type="protein sequence ID" value="GAF78453.1"/>
    <property type="molecule type" value="Genomic_DNA"/>
</dbReference>